<evidence type="ECO:0000313" key="2">
    <source>
        <dbReference type="EMBL" id="KAK3868221.1"/>
    </source>
</evidence>
<gene>
    <name evidence="2" type="ORF">Pcinc_026371</name>
</gene>
<feature type="region of interest" description="Disordered" evidence="1">
    <location>
        <begin position="57"/>
        <end position="101"/>
    </location>
</feature>
<name>A0AAE1K875_PETCI</name>
<dbReference type="Proteomes" id="UP001286313">
    <property type="component" value="Unassembled WGS sequence"/>
</dbReference>
<accession>A0AAE1K875</accession>
<dbReference type="EMBL" id="JAWQEG010003061">
    <property type="protein sequence ID" value="KAK3868221.1"/>
    <property type="molecule type" value="Genomic_DNA"/>
</dbReference>
<keyword evidence="3" id="KW-1185">Reference proteome</keyword>
<reference evidence="2" key="1">
    <citation type="submission" date="2023-10" db="EMBL/GenBank/DDBJ databases">
        <title>Genome assemblies of two species of porcelain crab, Petrolisthes cinctipes and Petrolisthes manimaculis (Anomura: Porcellanidae).</title>
        <authorList>
            <person name="Angst P."/>
        </authorList>
    </citation>
    <scope>NUCLEOTIDE SEQUENCE</scope>
    <source>
        <strain evidence="2">PB745_01</strain>
        <tissue evidence="2">Gill</tissue>
    </source>
</reference>
<sequence length="101" mass="10922">MITPVTVVIKCSGDGNGEYNVNHCFHHQPSLLQLVSPHHCITKQPCQCGVVGLKGRAGPGAGWGVKRDRERWGGRKVKRQVVGQSATSNPARNWAAALRPT</sequence>
<dbReference type="AlphaFoldDB" id="A0AAE1K875"/>
<evidence type="ECO:0000313" key="3">
    <source>
        <dbReference type="Proteomes" id="UP001286313"/>
    </source>
</evidence>
<organism evidence="2 3">
    <name type="scientific">Petrolisthes cinctipes</name>
    <name type="common">Flat porcelain crab</name>
    <dbReference type="NCBI Taxonomy" id="88211"/>
    <lineage>
        <taxon>Eukaryota</taxon>
        <taxon>Metazoa</taxon>
        <taxon>Ecdysozoa</taxon>
        <taxon>Arthropoda</taxon>
        <taxon>Crustacea</taxon>
        <taxon>Multicrustacea</taxon>
        <taxon>Malacostraca</taxon>
        <taxon>Eumalacostraca</taxon>
        <taxon>Eucarida</taxon>
        <taxon>Decapoda</taxon>
        <taxon>Pleocyemata</taxon>
        <taxon>Anomura</taxon>
        <taxon>Galatheoidea</taxon>
        <taxon>Porcellanidae</taxon>
        <taxon>Petrolisthes</taxon>
    </lineage>
</organism>
<evidence type="ECO:0000256" key="1">
    <source>
        <dbReference type="SAM" id="MobiDB-lite"/>
    </source>
</evidence>
<comment type="caution">
    <text evidence="2">The sequence shown here is derived from an EMBL/GenBank/DDBJ whole genome shotgun (WGS) entry which is preliminary data.</text>
</comment>
<proteinExistence type="predicted"/>
<feature type="compositionally biased region" description="Polar residues" evidence="1">
    <location>
        <begin position="82"/>
        <end position="91"/>
    </location>
</feature>
<protein>
    <submittedName>
        <fullName evidence="2">Uncharacterized protein</fullName>
    </submittedName>
</protein>